<dbReference type="AlphaFoldDB" id="A0A0R3WHN8"/>
<evidence type="ECO:0000313" key="3">
    <source>
        <dbReference type="Proteomes" id="UP000274429"/>
    </source>
</evidence>
<reference evidence="2 3" key="2">
    <citation type="submission" date="2018-11" db="EMBL/GenBank/DDBJ databases">
        <authorList>
            <consortium name="Pathogen Informatics"/>
        </authorList>
    </citation>
    <scope>NUCLEOTIDE SEQUENCE [LARGE SCALE GENOMIC DNA]</scope>
</reference>
<dbReference type="WBParaSite" id="TTAC_0000006601-mRNA-1">
    <property type="protein sequence ID" value="TTAC_0000006601-mRNA-1"/>
    <property type="gene ID" value="TTAC_0000006601"/>
</dbReference>
<protein>
    <submittedName>
        <fullName evidence="2 4">Uncharacterized protein</fullName>
    </submittedName>
</protein>
<feature type="compositionally biased region" description="Pro residues" evidence="1">
    <location>
        <begin position="35"/>
        <end position="48"/>
    </location>
</feature>
<gene>
    <name evidence="2" type="ORF">TTAC_LOCUS67</name>
</gene>
<organism evidence="4">
    <name type="scientific">Hydatigena taeniaeformis</name>
    <name type="common">Feline tapeworm</name>
    <name type="synonym">Taenia taeniaeformis</name>
    <dbReference type="NCBI Taxonomy" id="6205"/>
    <lineage>
        <taxon>Eukaryota</taxon>
        <taxon>Metazoa</taxon>
        <taxon>Spiralia</taxon>
        <taxon>Lophotrochozoa</taxon>
        <taxon>Platyhelminthes</taxon>
        <taxon>Cestoda</taxon>
        <taxon>Eucestoda</taxon>
        <taxon>Cyclophyllidea</taxon>
        <taxon>Taeniidae</taxon>
        <taxon>Hydatigera</taxon>
    </lineage>
</organism>
<evidence type="ECO:0000313" key="2">
    <source>
        <dbReference type="EMBL" id="VDM15779.1"/>
    </source>
</evidence>
<dbReference type="Proteomes" id="UP000274429">
    <property type="component" value="Unassembled WGS sequence"/>
</dbReference>
<reference evidence="4" key="1">
    <citation type="submission" date="2017-02" db="UniProtKB">
        <authorList>
            <consortium name="WormBaseParasite"/>
        </authorList>
    </citation>
    <scope>IDENTIFICATION</scope>
</reference>
<accession>A0A0R3WHN8</accession>
<proteinExistence type="predicted"/>
<evidence type="ECO:0000313" key="4">
    <source>
        <dbReference type="WBParaSite" id="TTAC_0000006601-mRNA-1"/>
    </source>
</evidence>
<name>A0A0R3WHN8_HYDTA</name>
<feature type="region of interest" description="Disordered" evidence="1">
    <location>
        <begin position="29"/>
        <end position="48"/>
    </location>
</feature>
<sequence length="137" mass="14662">MATPSSLAGQKRHADALFCHPPMKVRRSSCHTSLPPAPPPHSFFLPPPQTEPVNLSSKLAEAATTFAPSLTPPPSLSLIPNLRSPASITNLLTQLLFFGGLLPHLLKLGPLFTPPCQQYSLHSLFAPPSQTQAAFLP</sequence>
<evidence type="ECO:0000256" key="1">
    <source>
        <dbReference type="SAM" id="MobiDB-lite"/>
    </source>
</evidence>
<keyword evidence="3" id="KW-1185">Reference proteome</keyword>
<dbReference type="EMBL" id="UYWX01000004">
    <property type="protein sequence ID" value="VDM15779.1"/>
    <property type="molecule type" value="Genomic_DNA"/>
</dbReference>
<dbReference type="OrthoDB" id="6268612at2759"/>